<reference evidence="14 15" key="1">
    <citation type="submission" date="2019-01" db="EMBL/GenBank/DDBJ databases">
        <title>Ktedonosporobacter rubrisoli SCAWS-G2.</title>
        <authorList>
            <person name="Huang Y."/>
            <person name="Yan B."/>
        </authorList>
    </citation>
    <scope>NUCLEOTIDE SEQUENCE [LARGE SCALE GENOMIC DNA]</scope>
    <source>
        <strain evidence="14 15">SCAWS-G2</strain>
    </source>
</reference>
<feature type="transmembrane region" description="Helical" evidence="13">
    <location>
        <begin position="101"/>
        <end position="120"/>
    </location>
</feature>
<dbReference type="PANTHER" id="PTHR31462:SF5">
    <property type="entry name" value="ENDOSOMAL_LYSOSOMAL PROTON CHANNEL TMEM175"/>
    <property type="match status" value="1"/>
</dbReference>
<keyword evidence="11" id="KW-0407">Ion channel</keyword>
<dbReference type="GO" id="GO:0005267">
    <property type="term" value="F:potassium channel activity"/>
    <property type="evidence" value="ECO:0007669"/>
    <property type="project" value="UniProtKB-KW"/>
</dbReference>
<evidence type="ECO:0000256" key="10">
    <source>
        <dbReference type="ARBA" id="ARBA00023136"/>
    </source>
</evidence>
<evidence type="ECO:0000256" key="5">
    <source>
        <dbReference type="ARBA" id="ARBA00022692"/>
    </source>
</evidence>
<evidence type="ECO:0000256" key="12">
    <source>
        <dbReference type="ARBA" id="ARBA00034430"/>
    </source>
</evidence>
<dbReference type="Proteomes" id="UP000290365">
    <property type="component" value="Chromosome"/>
</dbReference>
<accession>A0A4P6JXZ3</accession>
<dbReference type="PANTHER" id="PTHR31462">
    <property type="entry name" value="ENDOSOMAL/LYSOSOMAL POTASSIUM CHANNEL TMEM175"/>
    <property type="match status" value="1"/>
</dbReference>
<dbReference type="EMBL" id="CP035758">
    <property type="protein sequence ID" value="QBD79896.1"/>
    <property type="molecule type" value="Genomic_DNA"/>
</dbReference>
<proteinExistence type="inferred from homology"/>
<keyword evidence="10 13" id="KW-0472">Membrane</keyword>
<evidence type="ECO:0000313" key="15">
    <source>
        <dbReference type="Proteomes" id="UP000290365"/>
    </source>
</evidence>
<comment type="subcellular location">
    <subcellularLocation>
        <location evidence="1">Membrane</location>
        <topology evidence="1">Multi-pass membrane protein</topology>
    </subcellularLocation>
</comment>
<dbReference type="Pfam" id="PF06736">
    <property type="entry name" value="TMEM175"/>
    <property type="match status" value="1"/>
</dbReference>
<feature type="transmembrane region" description="Helical" evidence="13">
    <location>
        <begin position="61"/>
        <end position="80"/>
    </location>
</feature>
<protein>
    <submittedName>
        <fullName evidence="14">DUF1211 domain-containing protein</fullName>
    </submittedName>
</protein>
<evidence type="ECO:0000256" key="8">
    <source>
        <dbReference type="ARBA" id="ARBA00022989"/>
    </source>
</evidence>
<evidence type="ECO:0000256" key="13">
    <source>
        <dbReference type="SAM" id="Phobius"/>
    </source>
</evidence>
<comment type="catalytic activity">
    <reaction evidence="12">
        <text>K(+)(in) = K(+)(out)</text>
        <dbReference type="Rhea" id="RHEA:29463"/>
        <dbReference type="ChEBI" id="CHEBI:29103"/>
    </reaction>
</comment>
<dbReference type="GO" id="GO:0015252">
    <property type="term" value="F:proton channel activity"/>
    <property type="evidence" value="ECO:0007669"/>
    <property type="project" value="InterPro"/>
</dbReference>
<name>A0A4P6JXZ3_KTERU</name>
<dbReference type="RefSeq" id="WP_129890962.1">
    <property type="nucleotide sequence ID" value="NZ_CP035758.1"/>
</dbReference>
<evidence type="ECO:0000256" key="2">
    <source>
        <dbReference type="ARBA" id="ARBA00006920"/>
    </source>
</evidence>
<dbReference type="GO" id="GO:0016020">
    <property type="term" value="C:membrane"/>
    <property type="evidence" value="ECO:0007669"/>
    <property type="project" value="UniProtKB-SubCell"/>
</dbReference>
<evidence type="ECO:0000256" key="7">
    <source>
        <dbReference type="ARBA" id="ARBA00022958"/>
    </source>
</evidence>
<dbReference type="OrthoDB" id="7626281at2"/>
<keyword evidence="8 13" id="KW-1133">Transmembrane helix</keyword>
<dbReference type="KEGG" id="kbs:EPA93_29520"/>
<keyword evidence="15" id="KW-1185">Reference proteome</keyword>
<sequence length="216" mass="23703">MGIPFVRAQDEQKEGGTSRIEAFSDGVFAIAITLLALDLKVPEGLSQINSQNLLGALLGRWPNYLTFVISFVTVLIMWIYHHRLFQVVRKPETALLFSNGLLLMLTTVVPVPTALVAAYLTTPAASVACATYAGFFSLIDLSYDLLWWVILRQQPGYRTGGALIPKSMLISLLGFPCYIIALIVAFWSPALTLIICCALWVIWAITARAPSLQAEA</sequence>
<feature type="transmembrane region" description="Helical" evidence="13">
    <location>
        <begin position="190"/>
        <end position="207"/>
    </location>
</feature>
<dbReference type="AlphaFoldDB" id="A0A4P6JXZ3"/>
<feature type="transmembrane region" description="Helical" evidence="13">
    <location>
        <begin position="22"/>
        <end position="41"/>
    </location>
</feature>
<feature type="transmembrane region" description="Helical" evidence="13">
    <location>
        <begin position="163"/>
        <end position="184"/>
    </location>
</feature>
<evidence type="ECO:0000256" key="3">
    <source>
        <dbReference type="ARBA" id="ARBA00022448"/>
    </source>
</evidence>
<evidence type="ECO:0000256" key="4">
    <source>
        <dbReference type="ARBA" id="ARBA00022538"/>
    </source>
</evidence>
<evidence type="ECO:0000313" key="14">
    <source>
        <dbReference type="EMBL" id="QBD79896.1"/>
    </source>
</evidence>
<organism evidence="14 15">
    <name type="scientific">Ktedonosporobacter rubrisoli</name>
    <dbReference type="NCBI Taxonomy" id="2509675"/>
    <lineage>
        <taxon>Bacteria</taxon>
        <taxon>Bacillati</taxon>
        <taxon>Chloroflexota</taxon>
        <taxon>Ktedonobacteria</taxon>
        <taxon>Ktedonobacterales</taxon>
        <taxon>Ktedonosporobacteraceae</taxon>
        <taxon>Ktedonosporobacter</taxon>
    </lineage>
</organism>
<comment type="similarity">
    <text evidence="2">Belongs to the TMEM175 family.</text>
</comment>
<feature type="transmembrane region" description="Helical" evidence="13">
    <location>
        <begin position="132"/>
        <end position="151"/>
    </location>
</feature>
<keyword evidence="7" id="KW-0630">Potassium</keyword>
<keyword evidence="4" id="KW-0633">Potassium transport</keyword>
<keyword evidence="9" id="KW-0406">Ion transport</keyword>
<evidence type="ECO:0000256" key="1">
    <source>
        <dbReference type="ARBA" id="ARBA00004141"/>
    </source>
</evidence>
<dbReference type="InterPro" id="IPR010617">
    <property type="entry name" value="TMEM175-like"/>
</dbReference>
<evidence type="ECO:0000256" key="9">
    <source>
        <dbReference type="ARBA" id="ARBA00023065"/>
    </source>
</evidence>
<evidence type="ECO:0000256" key="6">
    <source>
        <dbReference type="ARBA" id="ARBA00022826"/>
    </source>
</evidence>
<gene>
    <name evidence="14" type="ORF">EPA93_29520</name>
</gene>
<keyword evidence="3" id="KW-0813">Transport</keyword>
<keyword evidence="5 13" id="KW-0812">Transmembrane</keyword>
<evidence type="ECO:0000256" key="11">
    <source>
        <dbReference type="ARBA" id="ARBA00023303"/>
    </source>
</evidence>
<keyword evidence="6" id="KW-0631">Potassium channel</keyword>